<dbReference type="InterPro" id="IPR000451">
    <property type="entry name" value="NFkB/Dor"/>
</dbReference>
<dbReference type="GO" id="GO:0005737">
    <property type="term" value="C:cytoplasm"/>
    <property type="evidence" value="ECO:0007669"/>
    <property type="project" value="InterPro"/>
</dbReference>
<dbReference type="InterPro" id="IPR014756">
    <property type="entry name" value="Ig_E-set"/>
</dbReference>
<dbReference type="InterPro" id="IPR013783">
    <property type="entry name" value="Ig-like_fold"/>
</dbReference>
<reference evidence="3" key="1">
    <citation type="submission" date="2018-07" db="EMBL/GenBank/DDBJ databases">
        <authorList>
            <person name="Quirk P.G."/>
            <person name="Krulwich T.A."/>
        </authorList>
    </citation>
    <scope>NUCLEOTIDE SEQUENCE</scope>
</reference>
<organism evidence="3">
    <name type="scientific">Culicoides sonorensis</name>
    <name type="common">Biting midge</name>
    <dbReference type="NCBI Taxonomy" id="179676"/>
    <lineage>
        <taxon>Eukaryota</taxon>
        <taxon>Metazoa</taxon>
        <taxon>Ecdysozoa</taxon>
        <taxon>Arthropoda</taxon>
        <taxon>Hexapoda</taxon>
        <taxon>Insecta</taxon>
        <taxon>Pterygota</taxon>
        <taxon>Neoptera</taxon>
        <taxon>Endopterygota</taxon>
        <taxon>Diptera</taxon>
        <taxon>Nematocera</taxon>
        <taxon>Chironomoidea</taxon>
        <taxon>Ceratopogonidae</taxon>
        <taxon>Ceratopogoninae</taxon>
        <taxon>Culicoides</taxon>
        <taxon>Monoculicoides</taxon>
    </lineage>
</organism>
<dbReference type="InterPro" id="IPR002110">
    <property type="entry name" value="Ankyrin_rpt"/>
</dbReference>
<dbReference type="PRINTS" id="PR00057">
    <property type="entry name" value="NFKBTNSCPFCT"/>
</dbReference>
<evidence type="ECO:0000256" key="1">
    <source>
        <dbReference type="PROSITE-ProRule" id="PRU00023"/>
    </source>
</evidence>
<dbReference type="Pfam" id="PF00023">
    <property type="entry name" value="Ank"/>
    <property type="match status" value="1"/>
</dbReference>
<dbReference type="PROSITE" id="PS50297">
    <property type="entry name" value="ANK_REP_REGION"/>
    <property type="match status" value="1"/>
</dbReference>
<gene>
    <name evidence="3" type="primary">CSON014412</name>
</gene>
<dbReference type="PANTHER" id="PTHR24169">
    <property type="entry name" value="NUCLEAR FACTOR NF-KAPPA-B PROTEIN"/>
    <property type="match status" value="1"/>
</dbReference>
<evidence type="ECO:0000259" key="2">
    <source>
        <dbReference type="PROSITE" id="PS50254"/>
    </source>
</evidence>
<feature type="domain" description="RHD" evidence="2">
    <location>
        <begin position="58"/>
        <end position="264"/>
    </location>
</feature>
<keyword evidence="1" id="KW-0040">ANK repeat</keyword>
<dbReference type="Pfam" id="PF12796">
    <property type="entry name" value="Ank_2"/>
    <property type="match status" value="1"/>
</dbReference>
<dbReference type="Gene3D" id="2.60.40.340">
    <property type="entry name" value="Rel homology domain (RHD), DNA-binding domain"/>
    <property type="match status" value="1"/>
</dbReference>
<name>A0A336LM79_CULSO</name>
<dbReference type="Gene3D" id="1.10.533.10">
    <property type="entry name" value="Death Domain, Fas"/>
    <property type="match status" value="1"/>
</dbReference>
<evidence type="ECO:0000313" key="3">
    <source>
        <dbReference type="EMBL" id="SSX17467.1"/>
    </source>
</evidence>
<dbReference type="SMART" id="SM00248">
    <property type="entry name" value="ANK"/>
    <property type="match status" value="4"/>
</dbReference>
<dbReference type="SUPFAM" id="SSF49417">
    <property type="entry name" value="p53-like transcription factors"/>
    <property type="match status" value="1"/>
</dbReference>
<proteinExistence type="predicted"/>
<dbReference type="GO" id="GO:0048731">
    <property type="term" value="P:system development"/>
    <property type="evidence" value="ECO:0007669"/>
    <property type="project" value="UniProtKB-ARBA"/>
</dbReference>
<dbReference type="SUPFAM" id="SSF81296">
    <property type="entry name" value="E set domains"/>
    <property type="match status" value="1"/>
</dbReference>
<dbReference type="EMBL" id="UFQT01000007">
    <property type="protein sequence ID" value="SSX17467.1"/>
    <property type="molecule type" value="Genomic_DNA"/>
</dbReference>
<dbReference type="Gene3D" id="2.60.40.10">
    <property type="entry name" value="Immunoglobulins"/>
    <property type="match status" value="1"/>
</dbReference>
<dbReference type="GO" id="GO:0000978">
    <property type="term" value="F:RNA polymerase II cis-regulatory region sequence-specific DNA binding"/>
    <property type="evidence" value="ECO:0007669"/>
    <property type="project" value="TreeGrafter"/>
</dbReference>
<dbReference type="SMART" id="SM00429">
    <property type="entry name" value="IPT"/>
    <property type="match status" value="1"/>
</dbReference>
<dbReference type="GO" id="GO:0000981">
    <property type="term" value="F:DNA-binding transcription factor activity, RNA polymerase II-specific"/>
    <property type="evidence" value="ECO:0007669"/>
    <property type="project" value="TreeGrafter"/>
</dbReference>
<dbReference type="GO" id="GO:0048468">
    <property type="term" value="P:cell development"/>
    <property type="evidence" value="ECO:0007669"/>
    <property type="project" value="UniProtKB-ARBA"/>
</dbReference>
<dbReference type="SUPFAM" id="SSF48403">
    <property type="entry name" value="Ankyrin repeat"/>
    <property type="match status" value="1"/>
</dbReference>
<dbReference type="Pfam" id="PF16179">
    <property type="entry name" value="RHD_dimer"/>
    <property type="match status" value="1"/>
</dbReference>
<dbReference type="PANTHER" id="PTHR24169:SF28">
    <property type="entry name" value="NUCLEAR FACTOR NF-KAPPA-B P110 SUBUNIT"/>
    <property type="match status" value="1"/>
</dbReference>
<dbReference type="InterPro" id="IPR002909">
    <property type="entry name" value="IPT_dom"/>
</dbReference>
<dbReference type="AlphaFoldDB" id="A0A336LM79"/>
<dbReference type="VEuPathDB" id="VectorBase:CSON014412"/>
<accession>A0A336LM79</accession>
<dbReference type="SUPFAM" id="SSF47986">
    <property type="entry name" value="DEATH domain"/>
    <property type="match status" value="1"/>
</dbReference>
<dbReference type="InterPro" id="IPR037059">
    <property type="entry name" value="RHD_DNA_bind_dom_sf"/>
</dbReference>
<feature type="repeat" description="ANK" evidence="1">
    <location>
        <begin position="508"/>
        <end position="540"/>
    </location>
</feature>
<sequence length="835" mass="94906">MFEVKVLYDMDNGEVNFNYPLTPESGYYASSPDSSMAMSPEYSGNQNLTGYYDNSQNTYLPGVQLVAIKTPQTFFRFRYESEMHGTHGSLMGRDSTRESKTFPTIQVKGLNQFSHGNPVIRVRCTLHQAEKQNQDGGVPHSHKLVIKNGDQEKYDPHFVEATPQNGYKVEFKGMGIIHTAKKDIVSELGKKLIRLKEFEYQRDLTALEKEKENNKIRNMNVKSMNLNQVCLCFEAFWYDQNMNQWCKICPSIYSEPINNIKSALTGELKICSYSTCVSSVTGGQEVYLLVEKVNRGDIKVRFFDNQGWQDFARIETVHHQYAIVLRTPAYHNQKIIKPVQVLMQLYRTKDGCMSEPREFTYKPSDNIINGGSNKRKMRRVNEEDSIIIPTTVSESIVVSSTTSNDMDFDISHIDFTEFNLNAPLSPEESEKVDEILSELVQSSSQVEFDSVGASSDEVSDKKKLKFVYHLHGLLIKFIKTDNEKAYFSVISSIKKHNLLKDILNIRLDGTTILHLACVFGRHNFLSRVLDNQTDLTVADQFGNTPIHTCIEEDRPTCLKALLHGSHKTRSFLEQKNYDGFTALHLAIKNNSLLMAKMLFEKGASLFAKSLDIIKFILKNTGTQLLNKLNGSEKTPLDVLYENTSSEDFSTTEKEIAQILLANGGWSIYINGNENSENNLDDDEIDDQWDENIRKNLTANCDEVDSYRNYISDDTLKILNGIKDDETDNAISSLKVLSLNDDTLKEAENPIKFDTQAKDQLSTILNGSESWRQCAMLLGLENLSDIWSRQENPSECLLAYIEGCKFEFQSVIDTFESLDLRDAISVLDGMLARQLK</sequence>
<protein>
    <submittedName>
        <fullName evidence="3">CSON014412 protein</fullName>
    </submittedName>
</protein>
<dbReference type="InterPro" id="IPR011029">
    <property type="entry name" value="DEATH-like_dom_sf"/>
</dbReference>
<dbReference type="InterPro" id="IPR008967">
    <property type="entry name" value="p53-like_TF_DNA-bd_sf"/>
</dbReference>
<dbReference type="Gene3D" id="1.25.40.20">
    <property type="entry name" value="Ankyrin repeat-containing domain"/>
    <property type="match status" value="1"/>
</dbReference>
<dbReference type="PROSITE" id="PS50088">
    <property type="entry name" value="ANK_REPEAT"/>
    <property type="match status" value="2"/>
</dbReference>
<dbReference type="Pfam" id="PF00554">
    <property type="entry name" value="RHD_DNA_bind"/>
    <property type="match status" value="1"/>
</dbReference>
<feature type="repeat" description="ANK" evidence="1">
    <location>
        <begin position="578"/>
        <end position="610"/>
    </location>
</feature>
<dbReference type="InterPro" id="IPR011539">
    <property type="entry name" value="RHD_DNA_bind_dom"/>
</dbReference>
<dbReference type="InterPro" id="IPR032397">
    <property type="entry name" value="RHD_dimer"/>
</dbReference>
<dbReference type="PROSITE" id="PS50254">
    <property type="entry name" value="REL_2"/>
    <property type="match status" value="1"/>
</dbReference>
<dbReference type="InterPro" id="IPR036770">
    <property type="entry name" value="Ankyrin_rpt-contain_sf"/>
</dbReference>